<name>A0A616T7A9_SALEN</name>
<sequence length="159" mass="17905">MGACVRKVTLMNAWYLLYCNNNDLDRIAYRCKTMNVVAFCPRYIKITPRKDCNAVRKEEKVLFPNYLFLHFDVNVTHTSAITSIPGAIGFVSFGSTICTVPEKVVIAIKCAKILALNPDDDSIECRNIGSDLLAEIQRISSIISPLERQTAFSRLLQNQ</sequence>
<feature type="domain" description="NusG-like N-terminal" evidence="2">
    <location>
        <begin position="11"/>
        <end position="112"/>
    </location>
</feature>
<protein>
    <submittedName>
        <fullName evidence="3">Transcriptional antiterminator NusG</fullName>
    </submittedName>
</protein>
<dbReference type="CDD" id="cd09894">
    <property type="entry name" value="NGN_SP_AnfA1"/>
    <property type="match status" value="1"/>
</dbReference>
<dbReference type="GO" id="GO:0006354">
    <property type="term" value="P:DNA-templated transcription elongation"/>
    <property type="evidence" value="ECO:0007669"/>
    <property type="project" value="InterPro"/>
</dbReference>
<dbReference type="EMBL" id="RSQT01000053">
    <property type="protein sequence ID" value="MIQ23469.1"/>
    <property type="molecule type" value="Genomic_DNA"/>
</dbReference>
<gene>
    <name evidence="3" type="ORF">ZQ07_23415</name>
</gene>
<dbReference type="InterPro" id="IPR006645">
    <property type="entry name" value="NGN-like_dom"/>
</dbReference>
<dbReference type="Proteomes" id="UP000885271">
    <property type="component" value="Unassembled WGS sequence"/>
</dbReference>
<dbReference type="SMART" id="SM00738">
    <property type="entry name" value="NGN"/>
    <property type="match status" value="1"/>
</dbReference>
<dbReference type="Pfam" id="PF02357">
    <property type="entry name" value="NusG"/>
    <property type="match status" value="1"/>
</dbReference>
<keyword evidence="1" id="KW-0804">Transcription</keyword>
<dbReference type="AlphaFoldDB" id="A0A616T7A9"/>
<dbReference type="InterPro" id="IPR036735">
    <property type="entry name" value="NGN_dom_sf"/>
</dbReference>
<dbReference type="SUPFAM" id="SSF82679">
    <property type="entry name" value="N-utilization substance G protein NusG, N-terminal domain"/>
    <property type="match status" value="1"/>
</dbReference>
<organism evidence="3">
    <name type="scientific">Salmonella enteritidis</name>
    <dbReference type="NCBI Taxonomy" id="149539"/>
    <lineage>
        <taxon>Bacteria</taxon>
        <taxon>Pseudomonadati</taxon>
        <taxon>Pseudomonadota</taxon>
        <taxon>Gammaproteobacteria</taxon>
        <taxon>Enterobacterales</taxon>
        <taxon>Enterobacteriaceae</taxon>
        <taxon>Salmonella</taxon>
    </lineage>
</organism>
<evidence type="ECO:0000256" key="1">
    <source>
        <dbReference type="ARBA" id="ARBA00023163"/>
    </source>
</evidence>
<evidence type="ECO:0000313" key="3">
    <source>
        <dbReference type="EMBL" id="MIQ23469.1"/>
    </source>
</evidence>
<accession>A0A616T7A9</accession>
<proteinExistence type="predicted"/>
<reference evidence="3" key="1">
    <citation type="submission" date="2018-08" db="EMBL/GenBank/DDBJ databases">
        <authorList>
            <person name="Ashton P.M."/>
            <person name="Dallman T."/>
            <person name="Nair S."/>
            <person name="De Pinna E."/>
            <person name="Peters T."/>
            <person name="Grant K."/>
        </authorList>
    </citation>
    <scope>NUCLEOTIDE SEQUENCE [LARGE SCALE GENOMIC DNA]</scope>
    <source>
        <strain evidence="3">38306</strain>
    </source>
</reference>
<dbReference type="Gene3D" id="3.30.70.940">
    <property type="entry name" value="NusG, N-terminal domain"/>
    <property type="match status" value="1"/>
</dbReference>
<comment type="caution">
    <text evidence="3">The sequence shown here is derived from an EMBL/GenBank/DDBJ whole genome shotgun (WGS) entry which is preliminary data.</text>
</comment>
<evidence type="ECO:0000259" key="2">
    <source>
        <dbReference type="SMART" id="SM00738"/>
    </source>
</evidence>